<keyword evidence="2" id="KW-1185">Reference proteome</keyword>
<dbReference type="Proteomes" id="UP000789525">
    <property type="component" value="Unassembled WGS sequence"/>
</dbReference>
<comment type="caution">
    <text evidence="1">The sequence shown here is derived from an EMBL/GenBank/DDBJ whole genome shotgun (WGS) entry which is preliminary data.</text>
</comment>
<name>A0ACA9PVK7_9GLOM</name>
<proteinExistence type="predicted"/>
<reference evidence="1" key="1">
    <citation type="submission" date="2021-06" db="EMBL/GenBank/DDBJ databases">
        <authorList>
            <person name="Kallberg Y."/>
            <person name="Tangrot J."/>
            <person name="Rosling A."/>
        </authorList>
    </citation>
    <scope>NUCLEOTIDE SEQUENCE</scope>
    <source>
        <strain evidence="1">CL356</strain>
    </source>
</reference>
<protein>
    <submittedName>
        <fullName evidence="1">15248_t:CDS:1</fullName>
    </submittedName>
</protein>
<accession>A0ACA9PVK7</accession>
<gene>
    <name evidence="1" type="ORF">ACOLOM_LOCUS11336</name>
</gene>
<evidence type="ECO:0000313" key="1">
    <source>
        <dbReference type="EMBL" id="CAG8725300.1"/>
    </source>
</evidence>
<sequence>MAPSLPQAGDRVKQGEINQICAGCGVATKVERELKEGEAADEGIFAEMVDFTRHDREEECRREESSELELFTTDDVDGKQDKVVAWQEFKCGDNNLPRAC</sequence>
<evidence type="ECO:0000313" key="2">
    <source>
        <dbReference type="Proteomes" id="UP000789525"/>
    </source>
</evidence>
<organism evidence="1 2">
    <name type="scientific">Acaulospora colombiana</name>
    <dbReference type="NCBI Taxonomy" id="27376"/>
    <lineage>
        <taxon>Eukaryota</taxon>
        <taxon>Fungi</taxon>
        <taxon>Fungi incertae sedis</taxon>
        <taxon>Mucoromycota</taxon>
        <taxon>Glomeromycotina</taxon>
        <taxon>Glomeromycetes</taxon>
        <taxon>Diversisporales</taxon>
        <taxon>Acaulosporaceae</taxon>
        <taxon>Acaulospora</taxon>
    </lineage>
</organism>
<dbReference type="EMBL" id="CAJVPT010040377">
    <property type="protein sequence ID" value="CAG8725300.1"/>
    <property type="molecule type" value="Genomic_DNA"/>
</dbReference>